<evidence type="ECO:0000256" key="4">
    <source>
        <dbReference type="ARBA" id="ARBA00023125"/>
    </source>
</evidence>
<protein>
    <recommendedName>
        <fullName evidence="8">Transposase</fullName>
    </recommendedName>
</protein>
<dbReference type="InterPro" id="IPR001207">
    <property type="entry name" value="Transposase_mutator"/>
</dbReference>
<keyword evidence="3" id="KW-0815">Transposition</keyword>
<keyword evidence="4" id="KW-0238">DNA-binding</keyword>
<comment type="caution">
    <text evidence="6">The sequence shown here is derived from an EMBL/GenBank/DDBJ whole genome shotgun (WGS) entry which is preliminary data.</text>
</comment>
<gene>
    <name evidence="6" type="ORF">KSF_000900</name>
</gene>
<organism evidence="6 7">
    <name type="scientific">Reticulibacter mediterranei</name>
    <dbReference type="NCBI Taxonomy" id="2778369"/>
    <lineage>
        <taxon>Bacteria</taxon>
        <taxon>Bacillati</taxon>
        <taxon>Chloroflexota</taxon>
        <taxon>Ktedonobacteria</taxon>
        <taxon>Ktedonobacterales</taxon>
        <taxon>Reticulibacteraceae</taxon>
        <taxon>Reticulibacter</taxon>
    </lineage>
</organism>
<comment type="function">
    <text evidence="1">Required for the transposition of the insertion element.</text>
</comment>
<dbReference type="AlphaFoldDB" id="A0A8J3IEC8"/>
<evidence type="ECO:0000256" key="3">
    <source>
        <dbReference type="ARBA" id="ARBA00022578"/>
    </source>
</evidence>
<evidence type="ECO:0000313" key="6">
    <source>
        <dbReference type="EMBL" id="GHO90042.1"/>
    </source>
</evidence>
<dbReference type="Pfam" id="PF00872">
    <property type="entry name" value="Transposase_mut"/>
    <property type="match status" value="1"/>
</dbReference>
<dbReference type="GO" id="GO:0006313">
    <property type="term" value="P:DNA transposition"/>
    <property type="evidence" value="ECO:0007669"/>
    <property type="project" value="InterPro"/>
</dbReference>
<dbReference type="EMBL" id="BNJK01000001">
    <property type="protein sequence ID" value="GHO90042.1"/>
    <property type="molecule type" value="Genomic_DNA"/>
</dbReference>
<sequence length="172" mass="19115">MWVFRETVSGEILLARPLLSECEVDLAALITEVQATLPVPIQGVISDGQHSIRKAVASALPDVPHQLCHFHYLREAAKPIYEADHHAKKELKKQVRGVRPIERAIEMRNDEIATVIRHYCLAVRSALTDDGRPPLTASGLKLHERQTLIATSLERVAKKGASQRNLSVCTAF</sequence>
<reference evidence="6" key="1">
    <citation type="submission" date="2020-10" db="EMBL/GenBank/DDBJ databases">
        <title>Taxonomic study of unclassified bacteria belonging to the class Ktedonobacteria.</title>
        <authorList>
            <person name="Yabe S."/>
            <person name="Wang C.M."/>
            <person name="Zheng Y."/>
            <person name="Sakai Y."/>
            <person name="Cavaletti L."/>
            <person name="Monciardini P."/>
            <person name="Donadio S."/>
        </authorList>
    </citation>
    <scope>NUCLEOTIDE SEQUENCE</scope>
    <source>
        <strain evidence="6">ID150040</strain>
    </source>
</reference>
<evidence type="ECO:0000256" key="2">
    <source>
        <dbReference type="ARBA" id="ARBA00010961"/>
    </source>
</evidence>
<dbReference type="GO" id="GO:0003677">
    <property type="term" value="F:DNA binding"/>
    <property type="evidence" value="ECO:0007669"/>
    <property type="project" value="UniProtKB-KW"/>
</dbReference>
<comment type="similarity">
    <text evidence="2">Belongs to the transposase mutator family.</text>
</comment>
<evidence type="ECO:0000256" key="5">
    <source>
        <dbReference type="ARBA" id="ARBA00023172"/>
    </source>
</evidence>
<evidence type="ECO:0000256" key="1">
    <source>
        <dbReference type="ARBA" id="ARBA00002190"/>
    </source>
</evidence>
<keyword evidence="7" id="KW-1185">Reference proteome</keyword>
<accession>A0A8J3IEC8</accession>
<name>A0A8J3IEC8_9CHLR</name>
<dbReference type="Proteomes" id="UP000597444">
    <property type="component" value="Unassembled WGS sequence"/>
</dbReference>
<keyword evidence="5" id="KW-0233">DNA recombination</keyword>
<proteinExistence type="inferred from homology"/>
<evidence type="ECO:0008006" key="8">
    <source>
        <dbReference type="Google" id="ProtNLM"/>
    </source>
</evidence>
<evidence type="ECO:0000313" key="7">
    <source>
        <dbReference type="Proteomes" id="UP000597444"/>
    </source>
</evidence>
<dbReference type="GO" id="GO:0004803">
    <property type="term" value="F:transposase activity"/>
    <property type="evidence" value="ECO:0007669"/>
    <property type="project" value="InterPro"/>
</dbReference>